<dbReference type="GO" id="GO:0016747">
    <property type="term" value="F:acyltransferase activity, transferring groups other than amino-acyl groups"/>
    <property type="evidence" value="ECO:0007669"/>
    <property type="project" value="TreeGrafter"/>
</dbReference>
<dbReference type="EMBL" id="JRYR02000001">
    <property type="protein sequence ID" value="OHX66346.1"/>
    <property type="molecule type" value="Genomic_DNA"/>
</dbReference>
<keyword evidence="2" id="KW-1185">Reference proteome</keyword>
<comment type="caution">
    <text evidence="1">The sequence shown here is derived from an EMBL/GenBank/DDBJ whole genome shotgun (WGS) entry which is preliminary data.</text>
</comment>
<organism evidence="1 2">
    <name type="scientific">Flammeovirga pacifica</name>
    <dbReference type="NCBI Taxonomy" id="915059"/>
    <lineage>
        <taxon>Bacteria</taxon>
        <taxon>Pseudomonadati</taxon>
        <taxon>Bacteroidota</taxon>
        <taxon>Cytophagia</taxon>
        <taxon>Cytophagales</taxon>
        <taxon>Flammeovirgaceae</taxon>
        <taxon>Flammeovirga</taxon>
    </lineage>
</organism>
<reference evidence="1 2" key="1">
    <citation type="journal article" date="2012" name="Int. J. Syst. Evol. Microbiol.">
        <title>Flammeovirga pacifica sp. nov., isolated from deep-sea sediment.</title>
        <authorList>
            <person name="Xu H."/>
            <person name="Fu Y."/>
            <person name="Yang N."/>
            <person name="Ding Z."/>
            <person name="Lai Q."/>
            <person name="Zeng R."/>
        </authorList>
    </citation>
    <scope>NUCLEOTIDE SEQUENCE [LARGE SCALE GENOMIC DNA]</scope>
    <source>
        <strain evidence="2">DSM 24597 / LMG 26175 / WPAGA1</strain>
    </source>
</reference>
<dbReference type="OrthoDB" id="9803578at2"/>
<dbReference type="Gene3D" id="3.40.50.1820">
    <property type="entry name" value="alpha/beta hydrolase"/>
    <property type="match status" value="1"/>
</dbReference>
<dbReference type="Proteomes" id="UP000179797">
    <property type="component" value="Unassembled WGS sequence"/>
</dbReference>
<gene>
    <name evidence="1" type="ORF">NH26_08270</name>
</gene>
<evidence type="ECO:0000313" key="2">
    <source>
        <dbReference type="Proteomes" id="UP000179797"/>
    </source>
</evidence>
<proteinExistence type="predicted"/>
<dbReference type="PANTHER" id="PTHR48098">
    <property type="entry name" value="ENTEROCHELIN ESTERASE-RELATED"/>
    <property type="match status" value="1"/>
</dbReference>
<evidence type="ECO:0000313" key="1">
    <source>
        <dbReference type="EMBL" id="OHX66346.1"/>
    </source>
</evidence>
<dbReference type="InterPro" id="IPR000801">
    <property type="entry name" value="Esterase-like"/>
</dbReference>
<name>A0A1S1YZA6_FLAPC</name>
<dbReference type="STRING" id="915059.NH26_08270"/>
<dbReference type="PANTHER" id="PTHR48098:SF1">
    <property type="entry name" value="DIACYLGLYCEROL ACYLTRANSFERASE_MYCOLYLTRANSFERASE AG85A"/>
    <property type="match status" value="1"/>
</dbReference>
<sequence length="270" mass="30656">MAESKFRTTELSDPRFEMDGLRFITVKTDNLKGRGDICVWVPEGDHKDLPIVTLLHGVYGSAWIWAMMGAAHINTKRLIEEGKIAPCVLAMPSDGLWGDGSAYNDHDGFSFEKWIAEDVPQAVKENIPQVSDTSKMFISGLSMGGFGALRIGAKYGKQYDGVTGHSSITEIEQMKIFVEEPVDFYRQAERENEDVFTAIINNKENLPPLRFDCGETDELIEYNRKLHADLESAGISHEYEEFKGGHQWEYWQEHLEDTLVFFNRIDVPVE</sequence>
<accession>A0A1S1YZA6</accession>
<dbReference type="RefSeq" id="WP_044224868.1">
    <property type="nucleotide sequence ID" value="NZ_JRYR02000001.1"/>
</dbReference>
<dbReference type="Pfam" id="PF00756">
    <property type="entry name" value="Esterase"/>
    <property type="match status" value="1"/>
</dbReference>
<dbReference type="AlphaFoldDB" id="A0A1S1YZA6"/>
<protein>
    <submittedName>
        <fullName evidence="1">Acetyl esterase</fullName>
    </submittedName>
</protein>
<dbReference type="InterPro" id="IPR050583">
    <property type="entry name" value="Mycobacterial_A85_antigen"/>
</dbReference>
<dbReference type="InterPro" id="IPR029058">
    <property type="entry name" value="AB_hydrolase_fold"/>
</dbReference>
<dbReference type="SUPFAM" id="SSF53474">
    <property type="entry name" value="alpha/beta-Hydrolases"/>
    <property type="match status" value="1"/>
</dbReference>